<dbReference type="GO" id="GO:0008270">
    <property type="term" value="F:zinc ion binding"/>
    <property type="evidence" value="ECO:0007669"/>
    <property type="project" value="UniProtKB-KW"/>
</dbReference>
<keyword evidence="1" id="KW-0479">Metal-binding</keyword>
<dbReference type="Pfam" id="PF13613">
    <property type="entry name" value="HTH_Tnp_4"/>
    <property type="match status" value="1"/>
</dbReference>
<keyword evidence="2" id="KW-0863">Zinc-finger</keyword>
<reference evidence="8" key="1">
    <citation type="journal article" date="2017" name="bioRxiv">
        <title>Comparative analysis of the genomes of Stylophora pistillata and Acropora digitifera provides evidence for extensive differences between species of corals.</title>
        <authorList>
            <person name="Voolstra C.R."/>
            <person name="Li Y."/>
            <person name="Liew Y.J."/>
            <person name="Baumgarten S."/>
            <person name="Zoccola D."/>
            <person name="Flot J.-F."/>
            <person name="Tambutte S."/>
            <person name="Allemand D."/>
            <person name="Aranda M."/>
        </authorList>
    </citation>
    <scope>NUCLEOTIDE SEQUENCE [LARGE SCALE GENOMIC DNA]</scope>
</reference>
<dbReference type="AlphaFoldDB" id="A0A2B4SAM1"/>
<feature type="domain" description="Transposase Helix-turn-helix" evidence="6">
    <location>
        <begin position="181"/>
        <end position="210"/>
    </location>
</feature>
<dbReference type="Proteomes" id="UP000225706">
    <property type="component" value="Unassembled WGS sequence"/>
</dbReference>
<gene>
    <name evidence="7" type="ORF">AWC38_SpisGene9882</name>
</gene>
<organism evidence="7 8">
    <name type="scientific">Stylophora pistillata</name>
    <name type="common">Smooth cauliflower coral</name>
    <dbReference type="NCBI Taxonomy" id="50429"/>
    <lineage>
        <taxon>Eukaryota</taxon>
        <taxon>Metazoa</taxon>
        <taxon>Cnidaria</taxon>
        <taxon>Anthozoa</taxon>
        <taxon>Hexacorallia</taxon>
        <taxon>Scleractinia</taxon>
        <taxon>Astrocoeniina</taxon>
        <taxon>Pocilloporidae</taxon>
        <taxon>Stylophora</taxon>
    </lineage>
</organism>
<dbReference type="EMBL" id="LSMT01000150">
    <property type="protein sequence ID" value="PFX25495.1"/>
    <property type="molecule type" value="Genomic_DNA"/>
</dbReference>
<evidence type="ECO:0000259" key="5">
    <source>
        <dbReference type="Pfam" id="PF05485"/>
    </source>
</evidence>
<dbReference type="InterPro" id="IPR027805">
    <property type="entry name" value="Transposase_HTH_dom"/>
</dbReference>
<evidence type="ECO:0000256" key="2">
    <source>
        <dbReference type="ARBA" id="ARBA00022771"/>
    </source>
</evidence>
<protein>
    <recommendedName>
        <fullName evidence="9">THAP-type domain-containing protein</fullName>
    </recommendedName>
</protein>
<evidence type="ECO:0000259" key="6">
    <source>
        <dbReference type="Pfam" id="PF13613"/>
    </source>
</evidence>
<keyword evidence="4" id="KW-0238">DNA-binding</keyword>
<name>A0A2B4SAM1_STYPI</name>
<keyword evidence="3" id="KW-0862">Zinc</keyword>
<accession>A0A2B4SAM1</accession>
<evidence type="ECO:0000256" key="3">
    <source>
        <dbReference type="ARBA" id="ARBA00022833"/>
    </source>
</evidence>
<dbReference type="PANTHER" id="PTHR23080">
    <property type="entry name" value="THAP DOMAIN PROTEIN"/>
    <property type="match status" value="1"/>
</dbReference>
<evidence type="ECO:0000256" key="4">
    <source>
        <dbReference type="ARBA" id="ARBA00023125"/>
    </source>
</evidence>
<sequence length="214" mass="24524">MARIPSVITNQGEEIRNLSEERRKKWISAISRKDLTDSILEHGRVCGRHFISGKAAKLCDRYYPGWIPTQNLDHDKCDSVEKLQADLETAAKRDQRARDREMKRIVAENEERLMEEIEAKRQKIGEPGEKVTYISFNSDSAMKVETETGTATQTEQFCYLLHTSTAKPPFDEAYFANGNENDFAYRFGISVANVSRTFSAWMVVLDVRLVPLLK</sequence>
<evidence type="ECO:0008006" key="9">
    <source>
        <dbReference type="Google" id="ProtNLM"/>
    </source>
</evidence>
<dbReference type="GO" id="GO:0003677">
    <property type="term" value="F:DNA binding"/>
    <property type="evidence" value="ECO:0007669"/>
    <property type="project" value="UniProtKB-KW"/>
</dbReference>
<comment type="caution">
    <text evidence="7">The sequence shown here is derived from an EMBL/GenBank/DDBJ whole genome shotgun (WGS) entry which is preliminary data.</text>
</comment>
<feature type="domain" description="THAP-type" evidence="5">
    <location>
        <begin position="19"/>
        <end position="69"/>
    </location>
</feature>
<dbReference type="InterPro" id="IPR006612">
    <property type="entry name" value="THAP_Znf"/>
</dbReference>
<evidence type="ECO:0000313" key="8">
    <source>
        <dbReference type="Proteomes" id="UP000225706"/>
    </source>
</evidence>
<dbReference type="Pfam" id="PF05485">
    <property type="entry name" value="THAP"/>
    <property type="match status" value="1"/>
</dbReference>
<evidence type="ECO:0000256" key="1">
    <source>
        <dbReference type="ARBA" id="ARBA00022723"/>
    </source>
</evidence>
<dbReference type="SUPFAM" id="SSF57716">
    <property type="entry name" value="Glucocorticoid receptor-like (DNA-binding domain)"/>
    <property type="match status" value="1"/>
</dbReference>
<evidence type="ECO:0000313" key="7">
    <source>
        <dbReference type="EMBL" id="PFX25495.1"/>
    </source>
</evidence>
<dbReference type="OrthoDB" id="5988090at2759"/>
<keyword evidence="8" id="KW-1185">Reference proteome</keyword>
<proteinExistence type="predicted"/>